<gene>
    <name evidence="10" type="ORF">SFMTTN_0844</name>
</gene>
<dbReference type="AlphaFoldDB" id="A0A401JBX4"/>
<dbReference type="InterPro" id="IPR051447">
    <property type="entry name" value="Lipoprotein-release_system"/>
</dbReference>
<feature type="domain" description="ABC3 transporter permease C-terminal" evidence="8">
    <location>
        <begin position="274"/>
        <end position="379"/>
    </location>
</feature>
<evidence type="ECO:0000256" key="1">
    <source>
        <dbReference type="ARBA" id="ARBA00004651"/>
    </source>
</evidence>
<sequence length="786" mass="86339">MNLLDKKLLRDLWRMRSQAFTIALVVAAGIAGFIGSLSTYDSMQWSRASYYDAARFADVFAELKRAPKAIERRIAEIPGVADVQSTVQFDVTLDIPGIAEPVVGRMIGLPEGGQPRLNRIFIRQGRMPEAGQAHEVVVSEGFASVRHLKPGATLAALINGKRETLKIVGIGLSPEYVFATRGGAFPDDRGFGVLWIDRVHLATAFNMEGAFNHVAVKLAPGASERVVIDALDRLLEPYGGLHAYGRSDQVSNKILTQEIGQQKVMGTTLPLPFFGVAIFLLNVVLSRIVSTQREQIAALKALGYGNAAIATHYLKFVLVITMLGIVIGVLVGAWFGHYMTRMYTDFFHFPHLAYRMQPWIPLLAGGISLLAAVAGALSTVHQVVVLAPAQAMHPPSPPRYRKMLLERLGLVHWLSPAARMVIRNMERHPLRVLVTIFGIAISVAVILSGTFWRDAVNYLIYVQFEAVQRADAEVVFNEPMAARVRHEIAHAPGVRETEVSRIVPVRLVSGHLSYRTVIQGIPQDARLHRLLDANLRSVPLPRAGILLTDRLAQRLNVHAGDTLWVESLESTRRKREVVVAGTVGELIGLSAYMEIGALNRFMGESDVVSGISVALDKSREKDFFAYLKGHPKIATSGSKTAMLQSFKETSAKNVLFFTTIFTGFAAVIAFGVVYNSARIALAERAWELASLRVLGFTRREVSAFLLGELAIEIVLAIPLGFPLGYFIAWGLIQLMPHETLVLPVIIQPDTYAYAGIAILLAGTVSALIVRHRVDRLDLVAVLKTRE</sequence>
<keyword evidence="4 7" id="KW-0812">Transmembrane</keyword>
<dbReference type="GO" id="GO:0044874">
    <property type="term" value="P:lipoprotein localization to outer membrane"/>
    <property type="evidence" value="ECO:0007669"/>
    <property type="project" value="TreeGrafter"/>
</dbReference>
<dbReference type="RefSeq" id="WP_124703879.1">
    <property type="nucleotide sequence ID" value="NZ_BGOW01000004.1"/>
</dbReference>
<dbReference type="EMBL" id="BGOW01000004">
    <property type="protein sequence ID" value="GBL45040.1"/>
    <property type="molecule type" value="Genomic_DNA"/>
</dbReference>
<feature type="transmembrane region" description="Helical" evidence="7">
    <location>
        <begin position="654"/>
        <end position="674"/>
    </location>
</feature>
<feature type="transmembrane region" description="Helical" evidence="7">
    <location>
        <begin position="359"/>
        <end position="384"/>
    </location>
</feature>
<evidence type="ECO:0000313" key="11">
    <source>
        <dbReference type="Proteomes" id="UP000286806"/>
    </source>
</evidence>
<evidence type="ECO:0000259" key="8">
    <source>
        <dbReference type="Pfam" id="PF02687"/>
    </source>
</evidence>
<feature type="transmembrane region" description="Helical" evidence="7">
    <location>
        <begin position="709"/>
        <end position="731"/>
    </location>
</feature>
<feature type="domain" description="MacB-like periplasmic core" evidence="9">
    <location>
        <begin position="21"/>
        <end position="233"/>
    </location>
</feature>
<keyword evidence="11" id="KW-1185">Reference proteome</keyword>
<comment type="similarity">
    <text evidence="2">Belongs to the ABC-4 integral membrane protein family. LolC/E subfamily.</text>
</comment>
<dbReference type="PANTHER" id="PTHR30489:SF0">
    <property type="entry name" value="LIPOPROTEIN-RELEASING SYSTEM TRANSMEMBRANE PROTEIN LOLE"/>
    <property type="match status" value="1"/>
</dbReference>
<evidence type="ECO:0000256" key="4">
    <source>
        <dbReference type="ARBA" id="ARBA00022692"/>
    </source>
</evidence>
<comment type="subcellular location">
    <subcellularLocation>
        <location evidence="1">Cell membrane</location>
        <topology evidence="1">Multi-pass membrane protein</topology>
    </subcellularLocation>
</comment>
<keyword evidence="3" id="KW-1003">Cell membrane</keyword>
<evidence type="ECO:0000256" key="2">
    <source>
        <dbReference type="ARBA" id="ARBA00005236"/>
    </source>
</evidence>
<dbReference type="InterPro" id="IPR025857">
    <property type="entry name" value="MacB_PCD"/>
</dbReference>
<evidence type="ECO:0000256" key="5">
    <source>
        <dbReference type="ARBA" id="ARBA00022989"/>
    </source>
</evidence>
<accession>A0A401JBX4</accession>
<dbReference type="Pfam" id="PF12704">
    <property type="entry name" value="MacB_PCD"/>
    <property type="match status" value="1"/>
</dbReference>
<keyword evidence="5 7" id="KW-1133">Transmembrane helix</keyword>
<dbReference type="GO" id="GO:0098797">
    <property type="term" value="C:plasma membrane protein complex"/>
    <property type="evidence" value="ECO:0007669"/>
    <property type="project" value="TreeGrafter"/>
</dbReference>
<proteinExistence type="inferred from homology"/>
<evidence type="ECO:0000256" key="6">
    <source>
        <dbReference type="ARBA" id="ARBA00023136"/>
    </source>
</evidence>
<reference evidence="10 11" key="1">
    <citation type="journal article" date="2019" name="Front. Microbiol.">
        <title>Genomes of Neutrophilic Sulfur-Oxidizing Chemolithoautotrophs Representing 9 Proteobacterial Species From 8 Genera.</title>
        <authorList>
            <person name="Watanabe T."/>
            <person name="Kojima H."/>
            <person name="Umezawa K."/>
            <person name="Hori C."/>
            <person name="Takasuka T.E."/>
            <person name="Kato Y."/>
            <person name="Fukui M."/>
        </authorList>
    </citation>
    <scope>NUCLEOTIDE SEQUENCE [LARGE SCALE GENOMIC DNA]</scope>
    <source>
        <strain evidence="10 11">TTN</strain>
    </source>
</reference>
<feature type="domain" description="ABC3 transporter permease C-terminal" evidence="8">
    <location>
        <begin position="660"/>
        <end position="769"/>
    </location>
</feature>
<evidence type="ECO:0000256" key="3">
    <source>
        <dbReference type="ARBA" id="ARBA00022475"/>
    </source>
</evidence>
<feature type="transmembrane region" description="Helical" evidence="7">
    <location>
        <begin position="269"/>
        <end position="289"/>
    </location>
</feature>
<feature type="transmembrane region" description="Helical" evidence="7">
    <location>
        <begin position="20"/>
        <end position="40"/>
    </location>
</feature>
<dbReference type="InterPro" id="IPR003838">
    <property type="entry name" value="ABC3_permease_C"/>
</dbReference>
<feature type="transmembrane region" description="Helical" evidence="7">
    <location>
        <begin position="429"/>
        <end position="452"/>
    </location>
</feature>
<feature type="transmembrane region" description="Helical" evidence="7">
    <location>
        <begin position="751"/>
        <end position="769"/>
    </location>
</feature>
<dbReference type="Proteomes" id="UP000286806">
    <property type="component" value="Unassembled WGS sequence"/>
</dbReference>
<evidence type="ECO:0000259" key="9">
    <source>
        <dbReference type="Pfam" id="PF12704"/>
    </source>
</evidence>
<name>A0A401JBX4_9PROT</name>
<dbReference type="OrthoDB" id="5137249at2"/>
<keyword evidence="6 7" id="KW-0472">Membrane</keyword>
<evidence type="ECO:0000313" key="10">
    <source>
        <dbReference type="EMBL" id="GBL45040.1"/>
    </source>
</evidence>
<feature type="transmembrane region" description="Helical" evidence="7">
    <location>
        <begin position="316"/>
        <end position="338"/>
    </location>
</feature>
<evidence type="ECO:0000256" key="7">
    <source>
        <dbReference type="SAM" id="Phobius"/>
    </source>
</evidence>
<protein>
    <submittedName>
        <fullName evidence="10">ABC-type antimicrobial peptide transport system, permease component</fullName>
    </submittedName>
</protein>
<dbReference type="PANTHER" id="PTHR30489">
    <property type="entry name" value="LIPOPROTEIN-RELEASING SYSTEM TRANSMEMBRANE PROTEIN LOLE"/>
    <property type="match status" value="1"/>
</dbReference>
<comment type="caution">
    <text evidence="10">The sequence shown here is derived from an EMBL/GenBank/DDBJ whole genome shotgun (WGS) entry which is preliminary data.</text>
</comment>
<organism evidence="10 11">
    <name type="scientific">Sulfuriferula multivorans</name>
    <dbReference type="NCBI Taxonomy" id="1559896"/>
    <lineage>
        <taxon>Bacteria</taxon>
        <taxon>Pseudomonadati</taxon>
        <taxon>Pseudomonadota</taxon>
        <taxon>Betaproteobacteria</taxon>
        <taxon>Nitrosomonadales</taxon>
        <taxon>Sulfuricellaceae</taxon>
        <taxon>Sulfuriferula</taxon>
    </lineage>
</organism>
<dbReference type="Pfam" id="PF02687">
    <property type="entry name" value="FtsX"/>
    <property type="match status" value="2"/>
</dbReference>